<comment type="subcellular location">
    <subcellularLocation>
        <location evidence="1">Cell membrane</location>
        <topology evidence="1">Multi-pass membrane protein</topology>
    </subcellularLocation>
</comment>
<feature type="domain" description="YetF-like N-terminal transmembrane" evidence="9">
    <location>
        <begin position="4"/>
        <end position="78"/>
    </location>
</feature>
<dbReference type="PANTHER" id="PTHR34582">
    <property type="entry name" value="UPF0702 TRANSMEMBRANE PROTEIN YCAP"/>
    <property type="match status" value="1"/>
</dbReference>
<dbReference type="Gene3D" id="3.30.240.20">
    <property type="entry name" value="bsu07140 like domains"/>
    <property type="match status" value="2"/>
</dbReference>
<feature type="domain" description="YetF C-terminal" evidence="8">
    <location>
        <begin position="82"/>
        <end position="199"/>
    </location>
</feature>
<dbReference type="InterPro" id="IPR048454">
    <property type="entry name" value="YetF_N"/>
</dbReference>
<keyword evidence="11" id="KW-1185">Reference proteome</keyword>
<reference evidence="10 11" key="1">
    <citation type="submission" date="2010-08" db="EMBL/GenBank/DDBJ databases">
        <authorList>
            <person name="Weinstock G."/>
            <person name="Sodergren E."/>
            <person name="Clifton S."/>
            <person name="Fulton L."/>
            <person name="Fulton B."/>
            <person name="Courtney L."/>
            <person name="Fronick C."/>
            <person name="Harrison M."/>
            <person name="Strong C."/>
            <person name="Farmer C."/>
            <person name="Delahaunty K."/>
            <person name="Markovic C."/>
            <person name="Hall O."/>
            <person name="Minx P."/>
            <person name="Tomlinson C."/>
            <person name="Mitreva M."/>
            <person name="Hou S."/>
            <person name="Chen J."/>
            <person name="Wollam A."/>
            <person name="Pepin K.H."/>
            <person name="Johnson M."/>
            <person name="Bhonagiri V."/>
            <person name="Zhang X."/>
            <person name="Suruliraj S."/>
            <person name="Warren W."/>
            <person name="Chinwalla A."/>
            <person name="Mardis E.R."/>
            <person name="Wilson R.K."/>
        </authorList>
    </citation>
    <scope>NUCLEOTIDE SEQUENCE [LARGE SCALE GENOMIC DNA]</scope>
    <source>
        <strain evidence="10 11">F0359</strain>
    </source>
</reference>
<sequence>MIEYSMIFAKLGIGLLVIIFQINIMGKGNLAPTSALDQVQNYVLGGIIGGIIYNDSIGILQFLLILIAWTILVMVLRYAKGNSNFVHKLIDGDPILVIDHGKILTDVCMRAGLNAGDLHLKLRSADVWRVEDVYRGILEQNGQLTIMKYDDRHNRYPLIADGNINESVLELIGKNKEWIEERAAEKGYKVNDIYLAEYDDNDISIYAYAKQGE</sequence>
<evidence type="ECO:0000313" key="10">
    <source>
        <dbReference type="EMBL" id="EFQ04052.1"/>
    </source>
</evidence>
<organism evidence="10 11">
    <name type="scientific">Megasphaera micronuciformis F0359</name>
    <dbReference type="NCBI Taxonomy" id="706434"/>
    <lineage>
        <taxon>Bacteria</taxon>
        <taxon>Bacillati</taxon>
        <taxon>Bacillota</taxon>
        <taxon>Negativicutes</taxon>
        <taxon>Veillonellales</taxon>
        <taxon>Veillonellaceae</taxon>
        <taxon>Megasphaera</taxon>
    </lineage>
</organism>
<protein>
    <recommendedName>
        <fullName evidence="12">DUF421 domain-containing protein</fullName>
    </recommendedName>
</protein>
<keyword evidence="3" id="KW-1003">Cell membrane</keyword>
<dbReference type="OrthoDB" id="9778331at2"/>
<evidence type="ECO:0000256" key="4">
    <source>
        <dbReference type="ARBA" id="ARBA00022692"/>
    </source>
</evidence>
<comment type="caution">
    <text evidence="10">The sequence shown here is derived from an EMBL/GenBank/DDBJ whole genome shotgun (WGS) entry which is preliminary data.</text>
</comment>
<feature type="transmembrane region" description="Helical" evidence="7">
    <location>
        <begin position="7"/>
        <end position="26"/>
    </location>
</feature>
<proteinExistence type="inferred from homology"/>
<evidence type="ECO:0000256" key="7">
    <source>
        <dbReference type="SAM" id="Phobius"/>
    </source>
</evidence>
<dbReference type="PANTHER" id="PTHR34582:SF6">
    <property type="entry name" value="UPF0702 TRANSMEMBRANE PROTEIN YCAP"/>
    <property type="match status" value="1"/>
</dbReference>
<evidence type="ECO:0000259" key="8">
    <source>
        <dbReference type="Pfam" id="PF04239"/>
    </source>
</evidence>
<comment type="similarity">
    <text evidence="2">Belongs to the UPF0702 family.</text>
</comment>
<dbReference type="Proteomes" id="UP000003195">
    <property type="component" value="Unassembled WGS sequence"/>
</dbReference>
<evidence type="ECO:0000256" key="5">
    <source>
        <dbReference type="ARBA" id="ARBA00022989"/>
    </source>
</evidence>
<evidence type="ECO:0008006" key="12">
    <source>
        <dbReference type="Google" id="ProtNLM"/>
    </source>
</evidence>
<dbReference type="EMBL" id="AECS01000037">
    <property type="protein sequence ID" value="EFQ04052.1"/>
    <property type="molecule type" value="Genomic_DNA"/>
</dbReference>
<dbReference type="Pfam" id="PF20730">
    <property type="entry name" value="YetF_N"/>
    <property type="match status" value="1"/>
</dbReference>
<keyword evidence="6 7" id="KW-0472">Membrane</keyword>
<evidence type="ECO:0000259" key="9">
    <source>
        <dbReference type="Pfam" id="PF20730"/>
    </source>
</evidence>
<evidence type="ECO:0000256" key="2">
    <source>
        <dbReference type="ARBA" id="ARBA00006448"/>
    </source>
</evidence>
<evidence type="ECO:0000256" key="3">
    <source>
        <dbReference type="ARBA" id="ARBA00022475"/>
    </source>
</evidence>
<dbReference type="InterPro" id="IPR007353">
    <property type="entry name" value="DUF421"/>
</dbReference>
<evidence type="ECO:0000256" key="1">
    <source>
        <dbReference type="ARBA" id="ARBA00004651"/>
    </source>
</evidence>
<feature type="transmembrane region" description="Helical" evidence="7">
    <location>
        <begin position="59"/>
        <end position="79"/>
    </location>
</feature>
<dbReference type="STRING" id="706434.HMPREF9429_01235"/>
<dbReference type="AlphaFoldDB" id="E2ZC65"/>
<dbReference type="HOGENOM" id="CLU_077149_4_0_9"/>
<keyword evidence="4 7" id="KW-0812">Transmembrane</keyword>
<dbReference type="Pfam" id="PF04239">
    <property type="entry name" value="DUF421"/>
    <property type="match status" value="1"/>
</dbReference>
<dbReference type="eggNOG" id="COG2323">
    <property type="taxonomic scope" value="Bacteria"/>
</dbReference>
<dbReference type="InterPro" id="IPR023090">
    <property type="entry name" value="UPF0702_alpha/beta_dom_sf"/>
</dbReference>
<dbReference type="GO" id="GO:0005886">
    <property type="term" value="C:plasma membrane"/>
    <property type="evidence" value="ECO:0007669"/>
    <property type="project" value="UniProtKB-SubCell"/>
</dbReference>
<keyword evidence="5 7" id="KW-1133">Transmembrane helix</keyword>
<accession>E2ZC65</accession>
<evidence type="ECO:0000256" key="6">
    <source>
        <dbReference type="ARBA" id="ARBA00023136"/>
    </source>
</evidence>
<name>E2ZC65_9FIRM</name>
<gene>
    <name evidence="10" type="ORF">HMPREF9429_01235</name>
</gene>
<evidence type="ECO:0000313" key="11">
    <source>
        <dbReference type="Proteomes" id="UP000003195"/>
    </source>
</evidence>
<dbReference type="RefSeq" id="WP_006942378.1">
    <property type="nucleotide sequence ID" value="NZ_GL538208.1"/>
</dbReference>